<gene>
    <name evidence="2" type="ORF">Q5P01_000130</name>
</gene>
<dbReference type="EMBL" id="JAUPFM010000156">
    <property type="protein sequence ID" value="KAK2811908.1"/>
    <property type="molecule type" value="Genomic_DNA"/>
</dbReference>
<sequence length="235" mass="25845">MCCVPEPRTKARRDKNKRGQRGLFGESQVKCDLARFEYDKGCGEARLVYFRRSSKGPEAQLREGQRRADELLGETLQDLGDSAKDKDVCANVKVLFLKLRVYHNKLKKLQPPGGDSRATTPLTAPLTRGRRTRSASPEPRELGVAAPCAKGRVTTAGRTSEGGVASTALSEDLFRPECSVVTPRRPGISLDQKHVHSANGDPWLSSERRRGGVRPPEIGRDLAEQSPLRHPGVGR</sequence>
<protein>
    <submittedName>
        <fullName evidence="2">Uncharacterized protein</fullName>
    </submittedName>
</protein>
<evidence type="ECO:0000313" key="2">
    <source>
        <dbReference type="EMBL" id="KAK2811908.1"/>
    </source>
</evidence>
<reference evidence="2" key="1">
    <citation type="submission" date="2023-07" db="EMBL/GenBank/DDBJ databases">
        <title>Chromosome-level Genome Assembly of Striped Snakehead (Channa striata).</title>
        <authorList>
            <person name="Liu H."/>
        </authorList>
    </citation>
    <scope>NUCLEOTIDE SEQUENCE</scope>
    <source>
        <strain evidence="2">Gz</strain>
        <tissue evidence="2">Muscle</tissue>
    </source>
</reference>
<evidence type="ECO:0000313" key="3">
    <source>
        <dbReference type="Proteomes" id="UP001187415"/>
    </source>
</evidence>
<proteinExistence type="predicted"/>
<keyword evidence="3" id="KW-1185">Reference proteome</keyword>
<dbReference type="Proteomes" id="UP001187415">
    <property type="component" value="Unassembled WGS sequence"/>
</dbReference>
<dbReference type="AlphaFoldDB" id="A0AA88IW21"/>
<evidence type="ECO:0000256" key="1">
    <source>
        <dbReference type="SAM" id="MobiDB-lite"/>
    </source>
</evidence>
<comment type="caution">
    <text evidence="2">The sequence shown here is derived from an EMBL/GenBank/DDBJ whole genome shotgun (WGS) entry which is preliminary data.</text>
</comment>
<name>A0AA88IW21_CHASR</name>
<organism evidence="2 3">
    <name type="scientific">Channa striata</name>
    <name type="common">Snakehead murrel</name>
    <name type="synonym">Ophicephalus striatus</name>
    <dbReference type="NCBI Taxonomy" id="64152"/>
    <lineage>
        <taxon>Eukaryota</taxon>
        <taxon>Metazoa</taxon>
        <taxon>Chordata</taxon>
        <taxon>Craniata</taxon>
        <taxon>Vertebrata</taxon>
        <taxon>Euteleostomi</taxon>
        <taxon>Actinopterygii</taxon>
        <taxon>Neopterygii</taxon>
        <taxon>Teleostei</taxon>
        <taxon>Neoteleostei</taxon>
        <taxon>Acanthomorphata</taxon>
        <taxon>Anabantaria</taxon>
        <taxon>Anabantiformes</taxon>
        <taxon>Channoidei</taxon>
        <taxon>Channidae</taxon>
        <taxon>Channa</taxon>
    </lineage>
</organism>
<feature type="region of interest" description="Disordered" evidence="1">
    <location>
        <begin position="108"/>
        <end position="142"/>
    </location>
</feature>
<feature type="region of interest" description="Disordered" evidence="1">
    <location>
        <begin position="184"/>
        <end position="235"/>
    </location>
</feature>
<accession>A0AA88IW21</accession>